<proteinExistence type="predicted"/>
<organism evidence="1 2">
    <name type="scientific">Sphingobium indicum BiD32</name>
    <dbReference type="NCBI Taxonomy" id="1301087"/>
    <lineage>
        <taxon>Bacteria</taxon>
        <taxon>Pseudomonadati</taxon>
        <taxon>Pseudomonadota</taxon>
        <taxon>Alphaproteobacteria</taxon>
        <taxon>Sphingomonadales</taxon>
        <taxon>Sphingomonadaceae</taxon>
        <taxon>Sphingobium</taxon>
    </lineage>
</organism>
<reference evidence="2" key="2">
    <citation type="submission" date="2013-04" db="EMBL/GenBank/DDBJ databases">
        <title>Bisphenol A degrading Sphingobium sp. strain BiD32.</title>
        <authorList>
            <person name="Nielsen J.L."/>
            <person name="Zhou N.A."/>
            <person name="Kjeldal H."/>
        </authorList>
    </citation>
    <scope>NUCLEOTIDE SEQUENCE [LARGE SCALE GENOMIC DNA]</scope>
    <source>
        <strain evidence="2">BiD32</strain>
    </source>
</reference>
<accession>N1MRL6</accession>
<reference evidence="1 2" key="1">
    <citation type="submission" date="2013-03" db="EMBL/GenBank/DDBJ databases">
        <authorList>
            <person name="Le V."/>
        </authorList>
    </citation>
    <scope>NUCLEOTIDE SEQUENCE [LARGE SCALE GENOMIC DNA]</scope>
    <source>
        <strain evidence="1 2">BiD32</strain>
    </source>
</reference>
<sequence length="44" mass="4953">MNPITADCKIVRDQFVAARRAFALRIGISQIQNYNRQGPSLFDG</sequence>
<dbReference type="AlphaFoldDB" id="N1MRL6"/>
<keyword evidence="2" id="KW-1185">Reference proteome</keyword>
<evidence type="ECO:0000313" key="1">
    <source>
        <dbReference type="EMBL" id="CCW18292.1"/>
    </source>
</evidence>
<evidence type="ECO:0000313" key="2">
    <source>
        <dbReference type="Proteomes" id="UP000013201"/>
    </source>
</evidence>
<protein>
    <submittedName>
        <fullName evidence="1">Uncharacterized protein</fullName>
    </submittedName>
</protein>
<name>N1MRL6_9SPHN</name>
<gene>
    <name evidence="1" type="ORF">EBBID32_26430</name>
</gene>
<dbReference type="EMBL" id="CAVK010000129">
    <property type="protein sequence ID" value="CCW18292.1"/>
    <property type="molecule type" value="Genomic_DNA"/>
</dbReference>
<comment type="caution">
    <text evidence="1">The sequence shown here is derived from an EMBL/GenBank/DDBJ whole genome shotgun (WGS) entry which is preliminary data.</text>
</comment>
<dbReference type="Proteomes" id="UP000013201">
    <property type="component" value="Unassembled WGS sequence"/>
</dbReference>